<feature type="domain" description="Mycothiol-dependent maleylpyruvate isomerase metal-binding" evidence="2">
    <location>
        <begin position="17"/>
        <end position="141"/>
    </location>
</feature>
<dbReference type="SUPFAM" id="SSF109854">
    <property type="entry name" value="DinB/YfiT-like putative metalloenzymes"/>
    <property type="match status" value="1"/>
</dbReference>
<dbReference type="RefSeq" id="WP_349301733.1">
    <property type="nucleotide sequence ID" value="NZ_JBEDNQ010000016.1"/>
</dbReference>
<dbReference type="InterPro" id="IPR017517">
    <property type="entry name" value="Maleyloyr_isom"/>
</dbReference>
<evidence type="ECO:0000313" key="4">
    <source>
        <dbReference type="Proteomes" id="UP001494902"/>
    </source>
</evidence>
<proteinExistence type="predicted"/>
<dbReference type="InterPro" id="IPR010872">
    <property type="entry name" value="MDMPI_C-term_domain"/>
</dbReference>
<dbReference type="GO" id="GO:0016853">
    <property type="term" value="F:isomerase activity"/>
    <property type="evidence" value="ECO:0007669"/>
    <property type="project" value="UniProtKB-KW"/>
</dbReference>
<dbReference type="Gene3D" id="1.20.120.450">
    <property type="entry name" value="dinb family like domain"/>
    <property type="match status" value="1"/>
</dbReference>
<keyword evidence="4" id="KW-1185">Reference proteome</keyword>
<dbReference type="PANTHER" id="PTHR40758">
    <property type="entry name" value="CONSERVED PROTEIN"/>
    <property type="match status" value="1"/>
</dbReference>
<dbReference type="EMBL" id="JBEDNQ010000016">
    <property type="protein sequence ID" value="MEQ3554662.1"/>
    <property type="molecule type" value="Genomic_DNA"/>
</dbReference>
<name>A0ABV1KLM0_9PSEU</name>
<comment type="caution">
    <text evidence="3">The sequence shown here is derived from an EMBL/GenBank/DDBJ whole genome shotgun (WGS) entry which is preliminary data.</text>
</comment>
<evidence type="ECO:0000259" key="2">
    <source>
        <dbReference type="Pfam" id="PF11716"/>
    </source>
</evidence>
<dbReference type="Proteomes" id="UP001494902">
    <property type="component" value="Unassembled WGS sequence"/>
</dbReference>
<dbReference type="NCBIfam" id="TIGR03083">
    <property type="entry name" value="maleylpyruvate isomerase family mycothiol-dependent enzyme"/>
    <property type="match status" value="1"/>
</dbReference>
<dbReference type="Pfam" id="PF07398">
    <property type="entry name" value="MDMPI_C"/>
    <property type="match status" value="1"/>
</dbReference>
<dbReference type="Pfam" id="PF11716">
    <property type="entry name" value="MDMPI_N"/>
    <property type="match status" value="1"/>
</dbReference>
<dbReference type="InterPro" id="IPR024344">
    <property type="entry name" value="MDMPI_metal-binding"/>
</dbReference>
<sequence length="260" mass="27621">MNATSGRHAVDPYATDLVAETDLLAALLAGADPSLDVPTCPGWSVAQLLRHVGRGHRWAAQMVASGADEVLDPREVVGGKPPDPDPEAAAQWLRDGATELLDAVVAAGPDAPVWTFTGPKPAAWWIRRRVHEATVHRADAALALGVPFEITPATAADGISEWLDLLAARPAAEEPPLPEGRTLHLHATDDGLGTAGEWTVRGADGRVTWEHGHAKGDAAVRASAADLLQGVLRRIPADDDRLQVFGDTALWRDWLARTGF</sequence>
<keyword evidence="3" id="KW-0413">Isomerase</keyword>
<dbReference type="InterPro" id="IPR034660">
    <property type="entry name" value="DinB/YfiT-like"/>
</dbReference>
<feature type="domain" description="MDMPI C-terminal" evidence="1">
    <location>
        <begin position="154"/>
        <end position="251"/>
    </location>
</feature>
<dbReference type="SUPFAM" id="SSF55718">
    <property type="entry name" value="SCP-like"/>
    <property type="match status" value="1"/>
</dbReference>
<evidence type="ECO:0000313" key="3">
    <source>
        <dbReference type="EMBL" id="MEQ3554662.1"/>
    </source>
</evidence>
<dbReference type="PANTHER" id="PTHR40758:SF1">
    <property type="entry name" value="CONSERVED PROTEIN"/>
    <property type="match status" value="1"/>
</dbReference>
<accession>A0ABV1KLM0</accession>
<evidence type="ECO:0000259" key="1">
    <source>
        <dbReference type="Pfam" id="PF07398"/>
    </source>
</evidence>
<organism evidence="3 4">
    <name type="scientific">Pseudonocardia nematodicida</name>
    <dbReference type="NCBI Taxonomy" id="1206997"/>
    <lineage>
        <taxon>Bacteria</taxon>
        <taxon>Bacillati</taxon>
        <taxon>Actinomycetota</taxon>
        <taxon>Actinomycetes</taxon>
        <taxon>Pseudonocardiales</taxon>
        <taxon>Pseudonocardiaceae</taxon>
        <taxon>Pseudonocardia</taxon>
    </lineage>
</organism>
<reference evidence="3 4" key="1">
    <citation type="submission" date="2024-03" db="EMBL/GenBank/DDBJ databases">
        <title>Draft genome sequence of Pseudonocardia nematodicida JCM 31783.</title>
        <authorList>
            <person name="Butdee W."/>
            <person name="Duangmal K."/>
        </authorList>
    </citation>
    <scope>NUCLEOTIDE SEQUENCE [LARGE SCALE GENOMIC DNA]</scope>
    <source>
        <strain evidence="3 4">JCM 31783</strain>
    </source>
</reference>
<protein>
    <submittedName>
        <fullName evidence="3">Maleylpyruvate isomerase family mycothiol-dependent enzyme</fullName>
    </submittedName>
</protein>
<gene>
    <name evidence="3" type="ORF">WIS52_29710</name>
</gene>
<dbReference type="InterPro" id="IPR036527">
    <property type="entry name" value="SCP2_sterol-bd_dom_sf"/>
</dbReference>